<dbReference type="PANTHER" id="PTHR25462">
    <property type="entry name" value="BONUS, ISOFORM C-RELATED"/>
    <property type="match status" value="1"/>
</dbReference>
<dbReference type="PANTHER" id="PTHR25462:SF296">
    <property type="entry name" value="MEIOTIC P26, ISOFORM F"/>
    <property type="match status" value="1"/>
</dbReference>
<sequence length="623" mass="69717">MAEGGPFPELDLHLLECPICLERLRQPKSLPCLHCFCQDCLGTYITKELSGKMASATSFPCPVCRGMATLVNQAETKENWAKQFPTNGVIQELIKLKEQSSEPLYCTPCQTKGNPSSPAKFWCKKIESGFCETCKIDHHDVVHIGCDILDITRHDSNRQKQNPAVPHCDQHDKKMVWYCEDHKLLGCSMCVFKDHRRCEAVTTATEYILKLKAGSQLTDMQAQLKKGAEVMNSLVKDFDEQLHVIVKNQEIALQSITDLRQRIDKRLDELQKNCTDKLITLIKDEKRKLDDSLRQCERLKKSMLNTLKSSIKATEENDNTETIVLYQRGQAEVESCKVLVTEMNESFTSINIQHQTEPGHTTFLHDVMGDIVIENPPRRFPVSHGYLASPLLGRRVREVQQFDIKTTSDEKDCDAAGVVYLPYNQIIVSDLKNKKLKLFTDQGQYLDELTIQGTPWDMCLVNDNIVAVSVSSPGGVHIVKVENSKISLSSEICLPDGKGCLGITHINGRFVVCSDTEEADTEEAEVFSVTQDGTAELLHQYSGMCYFVSHDPTSEDVLVSCHINTQGEAVMSRLSADTHLQDVMKVALVKNAAGLNVDREGNIYHIQTTSCRCLGTGHTSGNC</sequence>
<comment type="caution">
    <text evidence="7">The sequence shown here is derived from an EMBL/GenBank/DDBJ whole genome shotgun (WGS) entry which is preliminary data.</text>
</comment>
<dbReference type="Proteomes" id="UP000242188">
    <property type="component" value="Unassembled WGS sequence"/>
</dbReference>
<keyword evidence="3" id="KW-0862">Zinc</keyword>
<dbReference type="EMBL" id="NEDP02076544">
    <property type="protein sequence ID" value="OWF36620.1"/>
    <property type="molecule type" value="Genomic_DNA"/>
</dbReference>
<dbReference type="SMART" id="SM00184">
    <property type="entry name" value="RING"/>
    <property type="match status" value="1"/>
</dbReference>
<feature type="domain" description="RING-type" evidence="6">
    <location>
        <begin position="17"/>
        <end position="65"/>
    </location>
</feature>
<keyword evidence="2 4" id="KW-0863">Zinc-finger</keyword>
<keyword evidence="8" id="KW-1185">Reference proteome</keyword>
<dbReference type="PROSITE" id="PS50089">
    <property type="entry name" value="ZF_RING_2"/>
    <property type="match status" value="1"/>
</dbReference>
<dbReference type="Pfam" id="PF00097">
    <property type="entry name" value="zf-C3HC4"/>
    <property type="match status" value="1"/>
</dbReference>
<dbReference type="GO" id="GO:0008270">
    <property type="term" value="F:zinc ion binding"/>
    <property type="evidence" value="ECO:0007669"/>
    <property type="project" value="UniProtKB-KW"/>
</dbReference>
<dbReference type="SUPFAM" id="SSF57850">
    <property type="entry name" value="RING/U-box"/>
    <property type="match status" value="1"/>
</dbReference>
<evidence type="ECO:0000259" key="6">
    <source>
        <dbReference type="PROSITE" id="PS50089"/>
    </source>
</evidence>
<dbReference type="InterPro" id="IPR013083">
    <property type="entry name" value="Znf_RING/FYVE/PHD"/>
</dbReference>
<evidence type="ECO:0000313" key="8">
    <source>
        <dbReference type="Proteomes" id="UP000242188"/>
    </source>
</evidence>
<feature type="coiled-coil region" evidence="5">
    <location>
        <begin position="253"/>
        <end position="302"/>
    </location>
</feature>
<keyword evidence="1" id="KW-0479">Metal-binding</keyword>
<dbReference type="OrthoDB" id="111250at2759"/>
<evidence type="ECO:0000256" key="5">
    <source>
        <dbReference type="SAM" id="Coils"/>
    </source>
</evidence>
<organism evidence="7 8">
    <name type="scientific">Mizuhopecten yessoensis</name>
    <name type="common">Japanese scallop</name>
    <name type="synonym">Patinopecten yessoensis</name>
    <dbReference type="NCBI Taxonomy" id="6573"/>
    <lineage>
        <taxon>Eukaryota</taxon>
        <taxon>Metazoa</taxon>
        <taxon>Spiralia</taxon>
        <taxon>Lophotrochozoa</taxon>
        <taxon>Mollusca</taxon>
        <taxon>Bivalvia</taxon>
        <taxon>Autobranchia</taxon>
        <taxon>Pteriomorphia</taxon>
        <taxon>Pectinida</taxon>
        <taxon>Pectinoidea</taxon>
        <taxon>Pectinidae</taxon>
        <taxon>Mizuhopecten</taxon>
    </lineage>
</organism>
<dbReference type="Gene3D" id="3.30.40.10">
    <property type="entry name" value="Zinc/RING finger domain, C3HC4 (zinc finger)"/>
    <property type="match status" value="1"/>
</dbReference>
<reference evidence="7 8" key="1">
    <citation type="journal article" date="2017" name="Nat. Ecol. Evol.">
        <title>Scallop genome provides insights into evolution of bilaterian karyotype and development.</title>
        <authorList>
            <person name="Wang S."/>
            <person name="Zhang J."/>
            <person name="Jiao W."/>
            <person name="Li J."/>
            <person name="Xun X."/>
            <person name="Sun Y."/>
            <person name="Guo X."/>
            <person name="Huan P."/>
            <person name="Dong B."/>
            <person name="Zhang L."/>
            <person name="Hu X."/>
            <person name="Sun X."/>
            <person name="Wang J."/>
            <person name="Zhao C."/>
            <person name="Wang Y."/>
            <person name="Wang D."/>
            <person name="Huang X."/>
            <person name="Wang R."/>
            <person name="Lv J."/>
            <person name="Li Y."/>
            <person name="Zhang Z."/>
            <person name="Liu B."/>
            <person name="Lu W."/>
            <person name="Hui Y."/>
            <person name="Liang J."/>
            <person name="Zhou Z."/>
            <person name="Hou R."/>
            <person name="Li X."/>
            <person name="Liu Y."/>
            <person name="Li H."/>
            <person name="Ning X."/>
            <person name="Lin Y."/>
            <person name="Zhao L."/>
            <person name="Xing Q."/>
            <person name="Dou J."/>
            <person name="Li Y."/>
            <person name="Mao J."/>
            <person name="Guo H."/>
            <person name="Dou H."/>
            <person name="Li T."/>
            <person name="Mu C."/>
            <person name="Jiang W."/>
            <person name="Fu Q."/>
            <person name="Fu X."/>
            <person name="Miao Y."/>
            <person name="Liu J."/>
            <person name="Yu Q."/>
            <person name="Li R."/>
            <person name="Liao H."/>
            <person name="Li X."/>
            <person name="Kong Y."/>
            <person name="Jiang Z."/>
            <person name="Chourrout D."/>
            <person name="Li R."/>
            <person name="Bao Z."/>
        </authorList>
    </citation>
    <scope>NUCLEOTIDE SEQUENCE [LARGE SCALE GENOMIC DNA]</scope>
    <source>
        <strain evidence="7 8">PY_sf001</strain>
    </source>
</reference>
<dbReference type="SUPFAM" id="SSF57845">
    <property type="entry name" value="B-box zinc-binding domain"/>
    <property type="match status" value="1"/>
</dbReference>
<dbReference type="CDD" id="cd19776">
    <property type="entry name" value="Bbox2_TRIM25_C-IV"/>
    <property type="match status" value="1"/>
</dbReference>
<evidence type="ECO:0000256" key="2">
    <source>
        <dbReference type="ARBA" id="ARBA00022771"/>
    </source>
</evidence>
<dbReference type="Gene3D" id="3.30.160.60">
    <property type="entry name" value="Classic Zinc Finger"/>
    <property type="match status" value="1"/>
</dbReference>
<dbReference type="InterPro" id="IPR001841">
    <property type="entry name" value="Znf_RING"/>
</dbReference>
<accession>A0A210PJF5</accession>
<keyword evidence="5" id="KW-0175">Coiled coil</keyword>
<protein>
    <submittedName>
        <fullName evidence="7">Tripartite motif-containing protein 3</fullName>
    </submittedName>
</protein>
<proteinExistence type="predicted"/>
<evidence type="ECO:0000256" key="1">
    <source>
        <dbReference type="ARBA" id="ARBA00022723"/>
    </source>
</evidence>
<name>A0A210PJF5_MIZYE</name>
<dbReference type="InterPro" id="IPR017907">
    <property type="entry name" value="Znf_RING_CS"/>
</dbReference>
<evidence type="ECO:0000313" key="7">
    <source>
        <dbReference type="EMBL" id="OWF36620.1"/>
    </source>
</evidence>
<evidence type="ECO:0000256" key="4">
    <source>
        <dbReference type="PROSITE-ProRule" id="PRU00175"/>
    </source>
</evidence>
<gene>
    <name evidence="7" type="ORF">KP79_PYT26013</name>
</gene>
<dbReference type="SUPFAM" id="SSF69322">
    <property type="entry name" value="Tricorn protease domain 2"/>
    <property type="match status" value="1"/>
</dbReference>
<dbReference type="InterPro" id="IPR047153">
    <property type="entry name" value="TRIM45/56/19-like"/>
</dbReference>
<evidence type="ECO:0000256" key="3">
    <source>
        <dbReference type="ARBA" id="ARBA00022833"/>
    </source>
</evidence>
<dbReference type="AlphaFoldDB" id="A0A210PJF5"/>
<dbReference type="PROSITE" id="PS00518">
    <property type="entry name" value="ZF_RING_1"/>
    <property type="match status" value="1"/>
</dbReference>
<dbReference type="InterPro" id="IPR018957">
    <property type="entry name" value="Znf_C3HC4_RING-type"/>
</dbReference>